<reference evidence="2 3" key="1">
    <citation type="submission" date="2019-03" db="EMBL/GenBank/DDBJ databases">
        <authorList>
            <person name="Kim M.K.M."/>
        </authorList>
    </citation>
    <scope>NUCLEOTIDE SEQUENCE [LARGE SCALE GENOMIC DNA]</scope>
    <source>
        <strain evidence="2 3">18JY21-1</strain>
    </source>
</reference>
<dbReference type="OrthoDB" id="4570726at2"/>
<dbReference type="AlphaFoldDB" id="A0A4R4EE36"/>
<evidence type="ECO:0000313" key="3">
    <source>
        <dbReference type="Proteomes" id="UP000295418"/>
    </source>
</evidence>
<gene>
    <name evidence="2" type="ORF">E0485_09505</name>
</gene>
<accession>A0A4R4EE36</accession>
<name>A0A4R4EE36_9BACL</name>
<dbReference type="PIRSF" id="PIRSF021328">
    <property type="entry name" value="UCP021328"/>
    <property type="match status" value="1"/>
</dbReference>
<feature type="compositionally biased region" description="Basic and acidic residues" evidence="1">
    <location>
        <begin position="115"/>
        <end position="125"/>
    </location>
</feature>
<evidence type="ECO:0000256" key="1">
    <source>
        <dbReference type="SAM" id="MobiDB-lite"/>
    </source>
</evidence>
<dbReference type="RefSeq" id="WP_132417791.1">
    <property type="nucleotide sequence ID" value="NZ_SKFG01000008.1"/>
</dbReference>
<keyword evidence="3" id="KW-1185">Reference proteome</keyword>
<protein>
    <submittedName>
        <fullName evidence="2">DUF2992 family protein</fullName>
    </submittedName>
</protein>
<sequence>MKLTVFFEGQFWVGVIEDAYDGKLRAYRHIFGAEPYDADVNAFVQHEMLKRLENISQNVDVKHLHERRINSKRLAKQAAEETAGRGISDKAKLALMKELEHRKKVRQVITREMREAEKERKREIAAQKAKAKHRGR</sequence>
<dbReference type="Pfam" id="PF11208">
    <property type="entry name" value="DUF2992"/>
    <property type="match status" value="1"/>
</dbReference>
<dbReference type="Proteomes" id="UP000295418">
    <property type="component" value="Unassembled WGS sequence"/>
</dbReference>
<evidence type="ECO:0000313" key="2">
    <source>
        <dbReference type="EMBL" id="TCZ77707.1"/>
    </source>
</evidence>
<dbReference type="EMBL" id="SKFG01000008">
    <property type="protein sequence ID" value="TCZ77707.1"/>
    <property type="molecule type" value="Genomic_DNA"/>
</dbReference>
<dbReference type="InterPro" id="IPR016787">
    <property type="entry name" value="UCP021328"/>
</dbReference>
<proteinExistence type="predicted"/>
<feature type="region of interest" description="Disordered" evidence="1">
    <location>
        <begin position="115"/>
        <end position="136"/>
    </location>
</feature>
<comment type="caution">
    <text evidence="2">The sequence shown here is derived from an EMBL/GenBank/DDBJ whole genome shotgun (WGS) entry which is preliminary data.</text>
</comment>
<organism evidence="2 3">
    <name type="scientific">Paenibacillus albiflavus</name>
    <dbReference type="NCBI Taxonomy" id="2545760"/>
    <lineage>
        <taxon>Bacteria</taxon>
        <taxon>Bacillati</taxon>
        <taxon>Bacillota</taxon>
        <taxon>Bacilli</taxon>
        <taxon>Bacillales</taxon>
        <taxon>Paenibacillaceae</taxon>
        <taxon>Paenibacillus</taxon>
    </lineage>
</organism>